<dbReference type="GeneTree" id="ENSGT00940000165170"/>
<evidence type="ECO:0000256" key="5">
    <source>
        <dbReference type="ARBA" id="ARBA00022737"/>
    </source>
</evidence>
<evidence type="ECO:0000256" key="4">
    <source>
        <dbReference type="ARBA" id="ARBA00022729"/>
    </source>
</evidence>
<evidence type="ECO:0000313" key="12">
    <source>
        <dbReference type="Ensembl" id="ENSEBUP00000014679.1"/>
    </source>
</evidence>
<dbReference type="CDD" id="cd00112">
    <property type="entry name" value="LDLa"/>
    <property type="match status" value="4"/>
</dbReference>
<keyword evidence="13" id="KW-1185">Reference proteome</keyword>
<evidence type="ECO:0000256" key="10">
    <source>
        <dbReference type="PROSITE-ProRule" id="PRU00124"/>
    </source>
</evidence>
<dbReference type="InterPro" id="IPR036055">
    <property type="entry name" value="LDL_receptor-like_sf"/>
</dbReference>
<dbReference type="Ensembl" id="ENSEBUT00000015256.1">
    <property type="protein sequence ID" value="ENSEBUP00000014679.1"/>
    <property type="gene ID" value="ENSEBUG00000009255.1"/>
</dbReference>
<keyword evidence="6 11" id="KW-1133">Transmembrane helix</keyword>
<dbReference type="SMART" id="SM00192">
    <property type="entry name" value="LDLa"/>
    <property type="match status" value="4"/>
</dbReference>
<evidence type="ECO:0000256" key="1">
    <source>
        <dbReference type="ARBA" id="ARBA00004167"/>
    </source>
</evidence>
<dbReference type="FunFam" id="4.10.400.10:FF:000034">
    <property type="entry name" value="Low-density lipoprotein receptor-related protein 2"/>
    <property type="match status" value="1"/>
</dbReference>
<evidence type="ECO:0000256" key="7">
    <source>
        <dbReference type="ARBA" id="ARBA00023136"/>
    </source>
</evidence>
<feature type="disulfide bond" evidence="10">
    <location>
        <begin position="182"/>
        <end position="200"/>
    </location>
</feature>
<dbReference type="PANTHER" id="PTHR24270">
    <property type="entry name" value="LOW-DENSITY LIPOPROTEIN RECEPTOR-RELATED"/>
    <property type="match status" value="1"/>
</dbReference>
<dbReference type="FunFam" id="4.10.400.10:FF:000002">
    <property type="entry name" value="Low-density lipoprotein receptor-related protein 1"/>
    <property type="match status" value="1"/>
</dbReference>
<dbReference type="GO" id="GO:0005886">
    <property type="term" value="C:plasma membrane"/>
    <property type="evidence" value="ECO:0007669"/>
    <property type="project" value="TreeGrafter"/>
</dbReference>
<dbReference type="PROSITE" id="PS01209">
    <property type="entry name" value="LDLRA_1"/>
    <property type="match status" value="3"/>
</dbReference>
<dbReference type="Gene3D" id="4.10.400.10">
    <property type="entry name" value="Low-density Lipoprotein Receptor"/>
    <property type="match status" value="4"/>
</dbReference>
<evidence type="ECO:0000256" key="6">
    <source>
        <dbReference type="ARBA" id="ARBA00022989"/>
    </source>
</evidence>
<dbReference type="PANTHER" id="PTHR24270:SF62">
    <property type="entry name" value="LOW-DENSITY LIPOPROTEIN RECEPTOR-RELATED PROTEIN 2"/>
    <property type="match status" value="1"/>
</dbReference>
<sequence length="220" mass="24182">MFSRIMWLGYFSFTIHLVFVLGFNFPCDEKTHFRCQSGDCVTASWRCDGQYDCRDGSDEKNCASQSCTLFEFACVGGKCLPKNWVCDGEVDCTDRSDEDPATCHNRTCPPAEFACGGTVSSQCVPKAWLCDGNEDCDNGADEIDCGEGELALAPPTDIPRKTPGMTSTMKPSQSCLPHEFVCGGGKCLPSNWVCDGKVDCTDRSDEAPETCGEFKYFFIF</sequence>
<dbReference type="AlphaFoldDB" id="A0A8C4QFG6"/>
<evidence type="ECO:0000313" key="13">
    <source>
        <dbReference type="Proteomes" id="UP000694388"/>
    </source>
</evidence>
<comment type="subcellular location">
    <subcellularLocation>
        <location evidence="2">Endomembrane system</location>
    </subcellularLocation>
    <subcellularLocation>
        <location evidence="1">Membrane</location>
        <topology evidence="1">Single-pass membrane protein</topology>
    </subcellularLocation>
</comment>
<organism evidence="12 13">
    <name type="scientific">Eptatretus burgeri</name>
    <name type="common">Inshore hagfish</name>
    <dbReference type="NCBI Taxonomy" id="7764"/>
    <lineage>
        <taxon>Eukaryota</taxon>
        <taxon>Metazoa</taxon>
        <taxon>Chordata</taxon>
        <taxon>Craniata</taxon>
        <taxon>Vertebrata</taxon>
        <taxon>Cyclostomata</taxon>
        <taxon>Myxini</taxon>
        <taxon>Myxiniformes</taxon>
        <taxon>Myxinidae</taxon>
        <taxon>Eptatretinae</taxon>
        <taxon>Eptatretus</taxon>
    </lineage>
</organism>
<evidence type="ECO:0000256" key="8">
    <source>
        <dbReference type="ARBA" id="ARBA00023157"/>
    </source>
</evidence>
<dbReference type="Pfam" id="PF00057">
    <property type="entry name" value="Ldl_recept_a"/>
    <property type="match status" value="4"/>
</dbReference>
<reference evidence="12" key="2">
    <citation type="submission" date="2025-09" db="UniProtKB">
        <authorList>
            <consortium name="Ensembl"/>
        </authorList>
    </citation>
    <scope>IDENTIFICATION</scope>
</reference>
<accession>A0A8C4QFG6</accession>
<dbReference type="PRINTS" id="PR00261">
    <property type="entry name" value="LDLRECEPTOR"/>
</dbReference>
<name>A0A8C4QFG6_EPTBU</name>
<proteinExistence type="predicted"/>
<feature type="disulfide bond" evidence="10">
    <location>
        <begin position="74"/>
        <end position="92"/>
    </location>
</feature>
<feature type="disulfide bond" evidence="10">
    <location>
        <begin position="175"/>
        <end position="187"/>
    </location>
</feature>
<keyword evidence="4" id="KW-0732">Signal</keyword>
<evidence type="ECO:0000256" key="9">
    <source>
        <dbReference type="ARBA" id="ARBA00023180"/>
    </source>
</evidence>
<protein>
    <submittedName>
        <fullName evidence="12">Uncharacterized protein</fullName>
    </submittedName>
</protein>
<evidence type="ECO:0000256" key="2">
    <source>
        <dbReference type="ARBA" id="ARBA00004308"/>
    </source>
</evidence>
<evidence type="ECO:0000256" key="3">
    <source>
        <dbReference type="ARBA" id="ARBA00022692"/>
    </source>
</evidence>
<keyword evidence="7 11" id="KW-0472">Membrane</keyword>
<dbReference type="PROSITE" id="PS50068">
    <property type="entry name" value="LDLRA_2"/>
    <property type="match status" value="4"/>
</dbReference>
<keyword evidence="3 11" id="KW-0812">Transmembrane</keyword>
<dbReference type="InterPro" id="IPR023415">
    <property type="entry name" value="LDLR_class-A_CS"/>
</dbReference>
<dbReference type="SUPFAM" id="SSF57424">
    <property type="entry name" value="LDL receptor-like module"/>
    <property type="match status" value="4"/>
</dbReference>
<dbReference type="GO" id="GO:0012505">
    <property type="term" value="C:endomembrane system"/>
    <property type="evidence" value="ECO:0007669"/>
    <property type="project" value="UniProtKB-SubCell"/>
</dbReference>
<keyword evidence="8 10" id="KW-1015">Disulfide bond</keyword>
<feature type="disulfide bond" evidence="10">
    <location>
        <begin position="130"/>
        <end position="145"/>
    </location>
</feature>
<reference evidence="12" key="1">
    <citation type="submission" date="2025-08" db="UniProtKB">
        <authorList>
            <consortium name="Ensembl"/>
        </authorList>
    </citation>
    <scope>IDENTIFICATION</scope>
</reference>
<dbReference type="OMA" id="DEINCHK"/>
<dbReference type="Proteomes" id="UP000694388">
    <property type="component" value="Unplaced"/>
</dbReference>
<feature type="disulfide bond" evidence="10">
    <location>
        <begin position="47"/>
        <end position="62"/>
    </location>
</feature>
<keyword evidence="9" id="KW-0325">Glycoprotein</keyword>
<feature type="disulfide bond" evidence="10">
    <location>
        <begin position="35"/>
        <end position="53"/>
    </location>
</feature>
<feature type="transmembrane region" description="Helical" evidence="11">
    <location>
        <begin position="7"/>
        <end position="25"/>
    </location>
</feature>
<dbReference type="GO" id="GO:0016192">
    <property type="term" value="P:vesicle-mediated transport"/>
    <property type="evidence" value="ECO:0007669"/>
    <property type="project" value="UniProtKB-ARBA"/>
</dbReference>
<keyword evidence="5" id="KW-0677">Repeat</keyword>
<evidence type="ECO:0000256" key="11">
    <source>
        <dbReference type="SAM" id="Phobius"/>
    </source>
</evidence>
<dbReference type="InterPro" id="IPR050685">
    <property type="entry name" value="LDLR"/>
</dbReference>
<dbReference type="InterPro" id="IPR002172">
    <property type="entry name" value="LDrepeatLR_classA_rpt"/>
</dbReference>
<feature type="disulfide bond" evidence="10">
    <location>
        <begin position="67"/>
        <end position="79"/>
    </location>
</feature>
<comment type="caution">
    <text evidence="10">Lacks conserved residue(s) required for the propagation of feature annotation.</text>
</comment>